<feature type="transmembrane region" description="Helical" evidence="7">
    <location>
        <begin position="189"/>
        <end position="207"/>
    </location>
</feature>
<comment type="subcellular location">
    <subcellularLocation>
        <location evidence="1">Membrane</location>
        <topology evidence="1">Multi-pass membrane protein</topology>
    </subcellularLocation>
</comment>
<name>A0A455UCX6_9GAMM</name>
<evidence type="ECO:0000256" key="3">
    <source>
        <dbReference type="ARBA" id="ARBA00022475"/>
    </source>
</evidence>
<dbReference type="Proteomes" id="UP000320231">
    <property type="component" value="Chromosome"/>
</dbReference>
<evidence type="ECO:0000256" key="6">
    <source>
        <dbReference type="ARBA" id="ARBA00023136"/>
    </source>
</evidence>
<accession>A0A455UCX6</accession>
<keyword evidence="6 7" id="KW-0472">Membrane</keyword>
<dbReference type="PANTHER" id="PTHR36838:SF1">
    <property type="entry name" value="SLR1864 PROTEIN"/>
    <property type="match status" value="1"/>
</dbReference>
<keyword evidence="5 7" id="KW-1133">Transmembrane helix</keyword>
<protein>
    <submittedName>
        <fullName evidence="8">Transporter</fullName>
    </submittedName>
</protein>
<dbReference type="AlphaFoldDB" id="A0A455UCX6"/>
<dbReference type="KEGG" id="hsr:HSBAA_53820"/>
<keyword evidence="2" id="KW-0813">Transport</keyword>
<feature type="transmembrane region" description="Helical" evidence="7">
    <location>
        <begin position="160"/>
        <end position="183"/>
    </location>
</feature>
<feature type="transmembrane region" description="Helical" evidence="7">
    <location>
        <begin position="128"/>
        <end position="148"/>
    </location>
</feature>
<evidence type="ECO:0000256" key="7">
    <source>
        <dbReference type="SAM" id="Phobius"/>
    </source>
</evidence>
<dbReference type="GO" id="GO:0055085">
    <property type="term" value="P:transmembrane transport"/>
    <property type="evidence" value="ECO:0007669"/>
    <property type="project" value="InterPro"/>
</dbReference>
<feature type="transmembrane region" description="Helical" evidence="7">
    <location>
        <begin position="219"/>
        <end position="237"/>
    </location>
</feature>
<dbReference type="Pfam" id="PF03547">
    <property type="entry name" value="Mem_trans"/>
    <property type="match status" value="2"/>
</dbReference>
<gene>
    <name evidence="8" type="ORF">HSBAA_53820</name>
</gene>
<reference evidence="8 9" key="1">
    <citation type="journal article" date="2019" name="Microbiol. Resour. Announc.">
        <title>Complete Genome Sequence of Halomonas sulfidaeris Strain Esulfide1 Isolated from a Metal Sulfide Rock at a Depth of 2,200 Meters, Obtained Using Nanopore Sequencing.</title>
        <authorList>
            <person name="Saito M."/>
            <person name="Nishigata A."/>
            <person name="Galipon J."/>
            <person name="Arakawa K."/>
        </authorList>
    </citation>
    <scope>NUCLEOTIDE SEQUENCE [LARGE SCALE GENOMIC DNA]</scope>
    <source>
        <strain evidence="8 9">ATCC BAA-803</strain>
    </source>
</reference>
<feature type="transmembrane region" description="Helical" evidence="7">
    <location>
        <begin position="6"/>
        <end position="30"/>
    </location>
</feature>
<dbReference type="PANTHER" id="PTHR36838">
    <property type="entry name" value="AUXIN EFFLUX CARRIER FAMILY PROTEIN"/>
    <property type="match status" value="1"/>
</dbReference>
<dbReference type="GO" id="GO:0016020">
    <property type="term" value="C:membrane"/>
    <property type="evidence" value="ECO:0007669"/>
    <property type="project" value="UniProtKB-SubCell"/>
</dbReference>
<evidence type="ECO:0000256" key="2">
    <source>
        <dbReference type="ARBA" id="ARBA00022448"/>
    </source>
</evidence>
<feature type="transmembrane region" description="Helical" evidence="7">
    <location>
        <begin position="243"/>
        <end position="264"/>
    </location>
</feature>
<feature type="transmembrane region" description="Helical" evidence="7">
    <location>
        <begin position="71"/>
        <end position="93"/>
    </location>
</feature>
<evidence type="ECO:0000313" key="8">
    <source>
        <dbReference type="EMBL" id="BBI64076.1"/>
    </source>
</evidence>
<evidence type="ECO:0000256" key="4">
    <source>
        <dbReference type="ARBA" id="ARBA00022692"/>
    </source>
</evidence>
<proteinExistence type="predicted"/>
<keyword evidence="3" id="KW-1003">Cell membrane</keyword>
<evidence type="ECO:0000313" key="9">
    <source>
        <dbReference type="Proteomes" id="UP000320231"/>
    </source>
</evidence>
<organism evidence="8 9">
    <name type="scientific">Vreelandella sulfidaeris</name>
    <dbReference type="NCBI Taxonomy" id="115553"/>
    <lineage>
        <taxon>Bacteria</taxon>
        <taxon>Pseudomonadati</taxon>
        <taxon>Pseudomonadota</taxon>
        <taxon>Gammaproteobacteria</taxon>
        <taxon>Oceanospirillales</taxon>
        <taxon>Halomonadaceae</taxon>
        <taxon>Vreelandella</taxon>
    </lineage>
</organism>
<keyword evidence="4 7" id="KW-0812">Transmembrane</keyword>
<evidence type="ECO:0000256" key="5">
    <source>
        <dbReference type="ARBA" id="ARBA00022989"/>
    </source>
</evidence>
<dbReference type="EMBL" id="AP019514">
    <property type="protein sequence ID" value="BBI64076.1"/>
    <property type="molecule type" value="Genomic_DNA"/>
</dbReference>
<dbReference type="InterPro" id="IPR004776">
    <property type="entry name" value="Mem_transp_PIN-like"/>
</dbReference>
<evidence type="ECO:0000256" key="1">
    <source>
        <dbReference type="ARBA" id="ARBA00004141"/>
    </source>
</evidence>
<sequence length="325" mass="34962">MEQGWVARMIGHILATLLPVFLIAGCGAAYGRYRTPDIRSLNTLNMELFVPLLVFAVLADRQAPLAEYVWLATAAVAVVLGSGLVVWPLAKWLKLDIKTFLPPMMFNNAGNMGVPLLVLAFGPDALPAAVVVFIVEMLLHFSVGLYMLNPRTSLWRMLRMPIVLASLAGLTANISGLPLPSWLLEATHMLGGVCIPLMLFALGVRLLEIDFSDWRTGMLGAVLCPISGLVIALPLMWLLPLNALQAAVLLVFAALPPAVLNYLVAEQYQLAPQKVASLVLIGNLGEFDCHAANLSRGIYLGTCAALTASQRNSFAKSGTLLNGHL</sequence>